<dbReference type="InterPro" id="IPR051082">
    <property type="entry name" value="Pentapeptide-BTB/POZ_domain"/>
</dbReference>
<dbReference type="InterPro" id="IPR035897">
    <property type="entry name" value="Toll_tir_struct_dom_sf"/>
</dbReference>
<dbReference type="InterPro" id="IPR001646">
    <property type="entry name" value="5peptide_repeat"/>
</dbReference>
<reference evidence="2" key="1">
    <citation type="submission" date="2020-10" db="EMBL/GenBank/DDBJ databases">
        <title>Taxonomic study of unclassified bacteria belonging to the class Ktedonobacteria.</title>
        <authorList>
            <person name="Yabe S."/>
            <person name="Wang C.M."/>
            <person name="Zheng Y."/>
            <person name="Sakai Y."/>
            <person name="Cavaletti L."/>
            <person name="Monciardini P."/>
            <person name="Donadio S."/>
        </authorList>
    </citation>
    <scope>NUCLEOTIDE SEQUENCE</scope>
    <source>
        <strain evidence="2">ID150040</strain>
    </source>
</reference>
<dbReference type="PANTHER" id="PTHR14136:SF17">
    <property type="entry name" value="BTB_POZ DOMAIN-CONTAINING PROTEIN KCTD9"/>
    <property type="match status" value="1"/>
</dbReference>
<proteinExistence type="predicted"/>
<dbReference type="PANTHER" id="PTHR14136">
    <property type="entry name" value="BTB_POZ DOMAIN-CONTAINING PROTEIN KCTD9"/>
    <property type="match status" value="1"/>
</dbReference>
<dbReference type="Gene3D" id="2.160.20.80">
    <property type="entry name" value="E3 ubiquitin-protein ligase SopA"/>
    <property type="match status" value="1"/>
</dbReference>
<gene>
    <name evidence="2" type="ORF">KSF_048360</name>
</gene>
<keyword evidence="3" id="KW-1185">Reference proteome</keyword>
<comment type="caution">
    <text evidence="2">The sequence shown here is derived from an EMBL/GenBank/DDBJ whole genome shotgun (WGS) entry which is preliminary data.</text>
</comment>
<dbReference type="GO" id="GO:0007165">
    <property type="term" value="P:signal transduction"/>
    <property type="evidence" value="ECO:0007669"/>
    <property type="project" value="InterPro"/>
</dbReference>
<dbReference type="RefSeq" id="WP_220205503.1">
    <property type="nucleotide sequence ID" value="NZ_BNJK01000001.1"/>
</dbReference>
<dbReference type="SUPFAM" id="SSF52200">
    <property type="entry name" value="Toll/Interleukin receptor TIR domain"/>
    <property type="match status" value="1"/>
</dbReference>
<dbReference type="Pfam" id="PF00805">
    <property type="entry name" value="Pentapeptide"/>
    <property type="match status" value="2"/>
</dbReference>
<dbReference type="EMBL" id="BNJK01000001">
    <property type="protein sequence ID" value="GHO94788.1"/>
    <property type="molecule type" value="Genomic_DNA"/>
</dbReference>
<sequence length="365" mass="41275">MANQEHLNLLRQGAKTWNQWRQKYAEVQPDLSSATLDNADLSDYDLHGANLRKASLIHANLYEAYLSYAIFDESNLNGAFAYVADLVGASFFKTNLLFVAFNGANLSRANLRGAYLGSASFMGANLNHADLSHAHLNGTDFRTASLKGTIFEQASARWTIWGAVDLSLAKGLATIKHYGPSTISIDTIYQSHGKISEKFLRGTGVPEPFILYAQSLIAEHIKFHSCFISYSTKDQLFVEQLYLDLQCNGVRCWFAPEDLKWGDKIRSRIDESIHLYEKLLLILSEHSVCSQWVEQEVETALAKERKRGHIVLFPIRLDNAVMNIGDGWPTLIRNTRNIGDFTCWKQCDTYKKSLDRLLRDLKTEV</sequence>
<evidence type="ECO:0000313" key="3">
    <source>
        <dbReference type="Proteomes" id="UP000597444"/>
    </source>
</evidence>
<dbReference type="Proteomes" id="UP000597444">
    <property type="component" value="Unassembled WGS sequence"/>
</dbReference>
<evidence type="ECO:0000313" key="2">
    <source>
        <dbReference type="EMBL" id="GHO94788.1"/>
    </source>
</evidence>
<dbReference type="InterPro" id="IPR000157">
    <property type="entry name" value="TIR_dom"/>
</dbReference>
<dbReference type="AlphaFoldDB" id="A0A8J3IJE9"/>
<feature type="domain" description="TIR" evidence="1">
    <location>
        <begin position="222"/>
        <end position="362"/>
    </location>
</feature>
<protein>
    <recommendedName>
        <fullName evidence="1">TIR domain-containing protein</fullName>
    </recommendedName>
</protein>
<dbReference type="PROSITE" id="PS50104">
    <property type="entry name" value="TIR"/>
    <property type="match status" value="1"/>
</dbReference>
<dbReference type="Pfam" id="PF13676">
    <property type="entry name" value="TIR_2"/>
    <property type="match status" value="1"/>
</dbReference>
<name>A0A8J3IJE9_9CHLR</name>
<dbReference type="SUPFAM" id="SSF141571">
    <property type="entry name" value="Pentapeptide repeat-like"/>
    <property type="match status" value="1"/>
</dbReference>
<accession>A0A8J3IJE9</accession>
<evidence type="ECO:0000259" key="1">
    <source>
        <dbReference type="PROSITE" id="PS50104"/>
    </source>
</evidence>
<organism evidence="2 3">
    <name type="scientific">Reticulibacter mediterranei</name>
    <dbReference type="NCBI Taxonomy" id="2778369"/>
    <lineage>
        <taxon>Bacteria</taxon>
        <taxon>Bacillati</taxon>
        <taxon>Chloroflexota</taxon>
        <taxon>Ktedonobacteria</taxon>
        <taxon>Ktedonobacterales</taxon>
        <taxon>Reticulibacteraceae</taxon>
        <taxon>Reticulibacter</taxon>
    </lineage>
</organism>
<dbReference type="Gene3D" id="3.40.50.10140">
    <property type="entry name" value="Toll/interleukin-1 receptor homology (TIR) domain"/>
    <property type="match status" value="1"/>
</dbReference>